<evidence type="ECO:0000313" key="2">
    <source>
        <dbReference type="EMBL" id="RYC68877.1"/>
    </source>
</evidence>
<evidence type="ECO:0000259" key="1">
    <source>
        <dbReference type="Pfam" id="PF12680"/>
    </source>
</evidence>
<protein>
    <submittedName>
        <fullName evidence="2">Nuclear transport factor 2 family protein</fullName>
    </submittedName>
</protein>
<dbReference type="AlphaFoldDB" id="A0A4Q2UHJ5"/>
<dbReference type="Gene3D" id="3.10.450.50">
    <property type="match status" value="1"/>
</dbReference>
<keyword evidence="3" id="KW-1185">Reference proteome</keyword>
<evidence type="ECO:0000313" key="3">
    <source>
        <dbReference type="Proteomes" id="UP000290407"/>
    </source>
</evidence>
<comment type="caution">
    <text evidence="2">The sequence shown here is derived from an EMBL/GenBank/DDBJ whole genome shotgun (WGS) entry which is preliminary data.</text>
</comment>
<dbReference type="InterPro" id="IPR032710">
    <property type="entry name" value="NTF2-like_dom_sf"/>
</dbReference>
<reference evidence="2 3" key="1">
    <citation type="submission" date="2019-01" db="EMBL/GenBank/DDBJ databases">
        <title>Spirosoma flava sp. nov., a propanil-degrading bacterium isolated from herbicide-contaminated soil.</title>
        <authorList>
            <person name="Zhang L."/>
            <person name="Jiang J.-D."/>
        </authorList>
    </citation>
    <scope>NUCLEOTIDE SEQUENCE [LARGE SCALE GENOMIC DNA]</scope>
    <source>
        <strain evidence="2 3">TY50</strain>
    </source>
</reference>
<gene>
    <name evidence="2" type="ORF">EQG79_15805</name>
</gene>
<feature type="domain" description="SnoaL-like" evidence="1">
    <location>
        <begin position="21"/>
        <end position="119"/>
    </location>
</feature>
<sequence>MIIDNLRINQLSTQAYERYLAYLQAMDDRDVEAYGQFLADNITVQFNNDTPIQGGKEAVLQGLGQYWQSFAGLEHDLTNIYGSDRNYVLEALNHYVRHDGQKATVHAVAFTDLNETGQVESVRVYQDVSPVFA</sequence>
<dbReference type="EMBL" id="SBLB01000004">
    <property type="protein sequence ID" value="RYC68877.1"/>
    <property type="molecule type" value="Genomic_DNA"/>
</dbReference>
<dbReference type="Pfam" id="PF12680">
    <property type="entry name" value="SnoaL_2"/>
    <property type="match status" value="1"/>
</dbReference>
<proteinExistence type="predicted"/>
<dbReference type="InterPro" id="IPR037401">
    <property type="entry name" value="SnoaL-like"/>
</dbReference>
<dbReference type="RefSeq" id="WP_099084725.1">
    <property type="nucleotide sequence ID" value="NZ_SBLB01000004.1"/>
</dbReference>
<organism evidence="2 3">
    <name type="scientific">Spirosoma sordidisoli</name>
    <dbReference type="NCBI Taxonomy" id="2502893"/>
    <lineage>
        <taxon>Bacteria</taxon>
        <taxon>Pseudomonadati</taxon>
        <taxon>Bacteroidota</taxon>
        <taxon>Cytophagia</taxon>
        <taxon>Cytophagales</taxon>
        <taxon>Cytophagaceae</taxon>
        <taxon>Spirosoma</taxon>
    </lineage>
</organism>
<accession>A0A4Q2UHJ5</accession>
<dbReference type="SUPFAM" id="SSF54427">
    <property type="entry name" value="NTF2-like"/>
    <property type="match status" value="1"/>
</dbReference>
<dbReference type="Proteomes" id="UP000290407">
    <property type="component" value="Unassembled WGS sequence"/>
</dbReference>
<name>A0A4Q2UHJ5_9BACT</name>